<dbReference type="Gene3D" id="4.10.1000.10">
    <property type="entry name" value="Zinc finger, CCCH-type"/>
    <property type="match status" value="1"/>
</dbReference>
<dbReference type="CDD" id="cd02801">
    <property type="entry name" value="DUS_like_FMN"/>
    <property type="match status" value="1"/>
</dbReference>
<keyword evidence="10 17" id="KW-0560">Oxidoreductase</keyword>
<feature type="compositionally biased region" description="Polar residues" evidence="18">
    <location>
        <begin position="237"/>
        <end position="254"/>
    </location>
</feature>
<evidence type="ECO:0000256" key="4">
    <source>
        <dbReference type="ARBA" id="ARBA00022630"/>
    </source>
</evidence>
<evidence type="ECO:0000313" key="21">
    <source>
        <dbReference type="Proteomes" id="UP000033140"/>
    </source>
</evidence>
<evidence type="ECO:0000256" key="1">
    <source>
        <dbReference type="ARBA" id="ARBA00001917"/>
    </source>
</evidence>
<accession>A0A0E9NCS0</accession>
<feature type="compositionally biased region" description="Basic residues" evidence="18">
    <location>
        <begin position="81"/>
        <end position="93"/>
    </location>
</feature>
<dbReference type="PANTHER" id="PTHR45846:SF1">
    <property type="entry name" value="TRNA-DIHYDROURIDINE(47) SYNTHASE [NAD(P)(+)]-LIKE"/>
    <property type="match status" value="1"/>
</dbReference>
<evidence type="ECO:0000256" key="17">
    <source>
        <dbReference type="RuleBase" id="RU291113"/>
    </source>
</evidence>
<dbReference type="OMA" id="WSYIAEC"/>
<comment type="catalytic activity">
    <reaction evidence="13">
        <text>a 5,6-dihydrouridine in mRNA + NAD(+) = a uridine in mRNA + NADH + H(+)</text>
        <dbReference type="Rhea" id="RHEA:69851"/>
        <dbReference type="Rhea" id="RHEA-COMP:14658"/>
        <dbReference type="Rhea" id="RHEA-COMP:17789"/>
        <dbReference type="ChEBI" id="CHEBI:15378"/>
        <dbReference type="ChEBI" id="CHEBI:57540"/>
        <dbReference type="ChEBI" id="CHEBI:57945"/>
        <dbReference type="ChEBI" id="CHEBI:65315"/>
        <dbReference type="ChEBI" id="CHEBI:74443"/>
    </reaction>
    <physiologicalReaction direction="right-to-left" evidence="13">
        <dbReference type="Rhea" id="RHEA:69853"/>
    </physiologicalReaction>
</comment>
<keyword evidence="16 17" id="KW-0862">Zinc</keyword>
<gene>
    <name evidence="20" type="ORF">G7K_1861-t1</name>
</gene>
<comment type="catalytic activity">
    <reaction evidence="14">
        <text>a 5,6-dihydrouridine in mRNA + NADP(+) = a uridine in mRNA + NADPH + H(+)</text>
        <dbReference type="Rhea" id="RHEA:69855"/>
        <dbReference type="Rhea" id="RHEA-COMP:14658"/>
        <dbReference type="Rhea" id="RHEA-COMP:17789"/>
        <dbReference type="ChEBI" id="CHEBI:15378"/>
        <dbReference type="ChEBI" id="CHEBI:57783"/>
        <dbReference type="ChEBI" id="CHEBI:58349"/>
        <dbReference type="ChEBI" id="CHEBI:65315"/>
        <dbReference type="ChEBI" id="CHEBI:74443"/>
    </reaction>
    <physiologicalReaction direction="right-to-left" evidence="14">
        <dbReference type="Rhea" id="RHEA:69857"/>
    </physiologicalReaction>
</comment>
<evidence type="ECO:0000256" key="5">
    <source>
        <dbReference type="ARBA" id="ARBA00022643"/>
    </source>
</evidence>
<dbReference type="EC" id="1.3.1.89" evidence="2 17"/>
<proteinExistence type="inferred from homology"/>
<feature type="region of interest" description="Disordered" evidence="18">
    <location>
        <begin position="1"/>
        <end position="21"/>
    </location>
</feature>
<dbReference type="Pfam" id="PF25585">
    <property type="entry name" value="zf-CCCH_DUS3L"/>
    <property type="match status" value="2"/>
</dbReference>
<evidence type="ECO:0000256" key="6">
    <source>
        <dbReference type="ARBA" id="ARBA00022664"/>
    </source>
</evidence>
<protein>
    <recommendedName>
        <fullName evidence="3 17">tRNA-dihydrouridine(47) synthase [NAD(P)(+)]</fullName>
        <ecNumber evidence="2 17">1.3.1.89</ecNumber>
    </recommendedName>
    <alternativeName>
        <fullName evidence="17">tRNA-dihydrouridine synthase 3</fullName>
    </alternativeName>
</protein>
<keyword evidence="16 17" id="KW-0479">Metal-binding</keyword>
<dbReference type="GO" id="GO:0102265">
    <property type="term" value="F:tRNA-dihydrouridine47 synthase activity"/>
    <property type="evidence" value="ECO:0007669"/>
    <property type="project" value="UniProtKB-EC"/>
</dbReference>
<evidence type="ECO:0000256" key="10">
    <source>
        <dbReference type="ARBA" id="ARBA00023002"/>
    </source>
</evidence>
<comment type="catalytic activity">
    <reaction evidence="15">
        <text>5,6-dihydrouridine(47) in tRNA + NADP(+) = uridine(47) in tRNA + NADPH + H(+)</text>
        <dbReference type="Rhea" id="RHEA:53360"/>
        <dbReference type="Rhea" id="RHEA-COMP:13539"/>
        <dbReference type="Rhea" id="RHEA-COMP:13540"/>
        <dbReference type="ChEBI" id="CHEBI:15378"/>
        <dbReference type="ChEBI" id="CHEBI:57783"/>
        <dbReference type="ChEBI" id="CHEBI:58349"/>
        <dbReference type="ChEBI" id="CHEBI:65315"/>
        <dbReference type="ChEBI" id="CHEBI:74443"/>
        <dbReference type="EC" id="1.3.1.89"/>
    </reaction>
    <physiologicalReaction direction="right-to-left" evidence="15">
        <dbReference type="Rhea" id="RHEA:53362"/>
    </physiologicalReaction>
</comment>
<feature type="zinc finger region" description="C3H1-type" evidence="16">
    <location>
        <begin position="99"/>
        <end position="127"/>
    </location>
</feature>
<evidence type="ECO:0000256" key="8">
    <source>
        <dbReference type="ARBA" id="ARBA00022771"/>
    </source>
</evidence>
<reference evidence="20 21" key="3">
    <citation type="journal article" date="2015" name="Genome Announc.">
        <title>Draft Genome Sequence of the Archiascomycetous Yeast Saitoella complicata.</title>
        <authorList>
            <person name="Yamauchi K."/>
            <person name="Kondo S."/>
            <person name="Hamamoto M."/>
            <person name="Takahashi Y."/>
            <person name="Ogura Y."/>
            <person name="Hayashi T."/>
            <person name="Nishida H."/>
        </authorList>
    </citation>
    <scope>NUCLEOTIDE SEQUENCE [LARGE SCALE GENOMIC DNA]</scope>
    <source>
        <strain evidence="20 21">NRRL Y-17804</strain>
    </source>
</reference>
<dbReference type="PROSITE" id="PS50103">
    <property type="entry name" value="ZF_C3H1"/>
    <property type="match status" value="1"/>
</dbReference>
<dbReference type="Gene3D" id="3.20.20.70">
    <property type="entry name" value="Aldolase class I"/>
    <property type="match status" value="1"/>
</dbReference>
<keyword evidence="21" id="KW-1185">Reference proteome</keyword>
<evidence type="ECO:0000259" key="19">
    <source>
        <dbReference type="PROSITE" id="PS50103"/>
    </source>
</evidence>
<comment type="catalytic activity">
    <reaction evidence="12">
        <text>5,6-dihydrouridine(47) in tRNA + NAD(+) = uridine(47) in tRNA + NADH + H(+)</text>
        <dbReference type="Rhea" id="RHEA:53364"/>
        <dbReference type="Rhea" id="RHEA-COMP:13539"/>
        <dbReference type="Rhea" id="RHEA-COMP:13540"/>
        <dbReference type="ChEBI" id="CHEBI:15378"/>
        <dbReference type="ChEBI" id="CHEBI:57540"/>
        <dbReference type="ChEBI" id="CHEBI:57945"/>
        <dbReference type="ChEBI" id="CHEBI:65315"/>
        <dbReference type="ChEBI" id="CHEBI:74443"/>
        <dbReference type="EC" id="1.3.1.89"/>
    </reaction>
    <physiologicalReaction direction="right-to-left" evidence="12">
        <dbReference type="Rhea" id="RHEA:53366"/>
    </physiologicalReaction>
</comment>
<reference evidence="20 21" key="1">
    <citation type="journal article" date="2011" name="J. Gen. Appl. Microbiol.">
        <title>Draft genome sequencing of the enigmatic yeast Saitoella complicata.</title>
        <authorList>
            <person name="Nishida H."/>
            <person name="Hamamoto M."/>
            <person name="Sugiyama J."/>
        </authorList>
    </citation>
    <scope>NUCLEOTIDE SEQUENCE [LARGE SCALE GENOMIC DNA]</scope>
    <source>
        <strain evidence="20 21">NRRL Y-17804</strain>
    </source>
</reference>
<evidence type="ECO:0000256" key="15">
    <source>
        <dbReference type="ARBA" id="ARBA00049513"/>
    </source>
</evidence>
<organism evidence="20 21">
    <name type="scientific">Saitoella complicata (strain BCRC 22490 / CBS 7301 / JCM 7358 / NBRC 10748 / NRRL Y-17804)</name>
    <dbReference type="NCBI Taxonomy" id="698492"/>
    <lineage>
        <taxon>Eukaryota</taxon>
        <taxon>Fungi</taxon>
        <taxon>Dikarya</taxon>
        <taxon>Ascomycota</taxon>
        <taxon>Taphrinomycotina</taxon>
        <taxon>Taphrinomycotina incertae sedis</taxon>
        <taxon>Saitoella</taxon>
    </lineage>
</organism>
<dbReference type="EMBL" id="BACD03000010">
    <property type="protein sequence ID" value="GAO47662.1"/>
    <property type="molecule type" value="Genomic_DNA"/>
</dbReference>
<dbReference type="RefSeq" id="XP_019021029.1">
    <property type="nucleotide sequence ID" value="XM_019167086.1"/>
</dbReference>
<dbReference type="Proteomes" id="UP000033140">
    <property type="component" value="Unassembled WGS sequence"/>
</dbReference>
<dbReference type="GO" id="GO:0006397">
    <property type="term" value="P:mRNA processing"/>
    <property type="evidence" value="ECO:0007669"/>
    <property type="project" value="UniProtKB-KW"/>
</dbReference>
<keyword evidence="7 17" id="KW-0819">tRNA processing</keyword>
<comment type="cofactor">
    <cofactor evidence="1 17">
        <name>FMN</name>
        <dbReference type="ChEBI" id="CHEBI:58210"/>
    </cofactor>
</comment>
<dbReference type="STRING" id="698492.A0A0E9NCS0"/>
<reference evidence="20 21" key="2">
    <citation type="journal article" date="2014" name="J. Gen. Appl. Microbiol.">
        <title>The early diverging ascomycetous budding yeast Saitoella complicata has three histone deacetylases belonging to the Clr6, Hos2, and Rpd3 lineages.</title>
        <authorList>
            <person name="Nishida H."/>
            <person name="Matsumoto T."/>
            <person name="Kondo S."/>
            <person name="Hamamoto M."/>
            <person name="Yoshikawa H."/>
        </authorList>
    </citation>
    <scope>NUCLEOTIDE SEQUENCE [LARGE SCALE GENOMIC DNA]</scope>
    <source>
        <strain evidence="20 21">NRRL Y-17804</strain>
    </source>
</reference>
<keyword evidence="8 16" id="KW-0863">Zinc-finger</keyword>
<evidence type="ECO:0000256" key="16">
    <source>
        <dbReference type="PROSITE-ProRule" id="PRU00723"/>
    </source>
</evidence>
<evidence type="ECO:0000313" key="20">
    <source>
        <dbReference type="EMBL" id="GAO47662.1"/>
    </source>
</evidence>
<evidence type="ECO:0000256" key="3">
    <source>
        <dbReference type="ARBA" id="ARBA00022143"/>
    </source>
</evidence>
<evidence type="ECO:0000256" key="13">
    <source>
        <dbReference type="ARBA" id="ARBA00048342"/>
    </source>
</evidence>
<evidence type="ECO:0000256" key="11">
    <source>
        <dbReference type="ARBA" id="ARBA00023027"/>
    </source>
</evidence>
<dbReference type="OrthoDB" id="259935at2759"/>
<evidence type="ECO:0000256" key="9">
    <source>
        <dbReference type="ARBA" id="ARBA00022857"/>
    </source>
</evidence>
<sequence>MSDDAVDTSQQSGTLSDPDALAEYYRSQPGYARIKKEYLLPRESPAAAAAAVTAPEDASERDPATNYVTAPDPAPAGSSREKKRKRGQNKNRKFNNPGESGIKLCGNTALNKPCPFGASCKFTHSIPTYLASKPPDISPTCPVFASTGRCDAGWKCRFLSGHVEKVVEDDMSTWKLVVDEERARTHEGDYLNVVGRDAQKALRTHEMKLPKSEVYMAELEKEIEEAKRADAARAKINQTPENAKTTDAQPSSAESGPGPTPDDLADQRATYLESRYRPQEKHRLHLSGAKILAPLTTVGNIPFRRICKSFGADVTVSEMGLSAPLLQGHQPEWALPRAHISERSAGGRYGVQIAGGKIRNNVQAAEALSTLCDDIDFIDLNSGCPIDLVYHQGAGSALLDSPLKLLRMARGMSQVSAQIPITVKIRTGTRDGHPTALNLIKRLREETLGGVQAVTLHGRSRQQRYTRSADWGYIQSCAEMVASARAGEAASDIRGVQAEEGEFPPMAFVGNGDIYTFEDWHNALGTGVDAAMIARGALIKPWIFEEIERGQHIDKTPTQRLDILRDFANHGLEYWGADAHGIATTRRFLCESMSFMHRYIPVSVLEEGWKPSMRERAPRWRARDGVEEMLGSGRCGDWVKLSEMFLGPVGEGWEFVPKHKSNSVEGEEAQG</sequence>
<keyword evidence="4 17" id="KW-0285">Flavoprotein</keyword>
<keyword evidence="9 17" id="KW-0521">NADP</keyword>
<dbReference type="GO" id="GO:0003723">
    <property type="term" value="F:RNA binding"/>
    <property type="evidence" value="ECO:0007669"/>
    <property type="project" value="TreeGrafter"/>
</dbReference>
<feature type="region of interest" description="Disordered" evidence="18">
    <location>
        <begin position="234"/>
        <end position="265"/>
    </location>
</feature>
<name>A0A0E9NCS0_SAICN</name>
<comment type="caution">
    <text evidence="20">The sequence shown here is derived from an EMBL/GenBank/DDBJ whole genome shotgun (WGS) entry which is preliminary data.</text>
</comment>
<keyword evidence="6" id="KW-0507">mRNA processing</keyword>
<dbReference type="AlphaFoldDB" id="A0A0E9NCS0"/>
<keyword evidence="5 17" id="KW-0288">FMN</keyword>
<dbReference type="GO" id="GO:0050660">
    <property type="term" value="F:flavin adenine dinucleotide binding"/>
    <property type="evidence" value="ECO:0007669"/>
    <property type="project" value="UniProtKB-UniRule"/>
</dbReference>
<dbReference type="InterPro" id="IPR035587">
    <property type="entry name" value="DUS-like_FMN-bd"/>
</dbReference>
<comment type="similarity">
    <text evidence="17">Belongs to the dus family. Dus3 subfamily.</text>
</comment>
<evidence type="ECO:0000256" key="12">
    <source>
        <dbReference type="ARBA" id="ARBA00048266"/>
    </source>
</evidence>
<evidence type="ECO:0000256" key="18">
    <source>
        <dbReference type="SAM" id="MobiDB-lite"/>
    </source>
</evidence>
<evidence type="ECO:0000256" key="2">
    <source>
        <dbReference type="ARBA" id="ARBA00012376"/>
    </source>
</evidence>
<feature type="domain" description="C3H1-type" evidence="19">
    <location>
        <begin position="99"/>
        <end position="127"/>
    </location>
</feature>
<dbReference type="InterPro" id="IPR018517">
    <property type="entry name" value="tRNA_hU_synthase_CS"/>
</dbReference>
<dbReference type="PROSITE" id="PS01136">
    <property type="entry name" value="UPF0034"/>
    <property type="match status" value="1"/>
</dbReference>
<feature type="region of interest" description="Disordered" evidence="18">
    <location>
        <begin position="45"/>
        <end position="98"/>
    </location>
</feature>
<comment type="function">
    <text evidence="17">Catalyzes the synthesis of dihydrouridine, a modified base found in the D-loop of most tRNAs. Specifically modifies U47 in cytoplasmic tRNAs.</text>
</comment>
<evidence type="ECO:0000256" key="7">
    <source>
        <dbReference type="ARBA" id="ARBA00022694"/>
    </source>
</evidence>
<dbReference type="Pfam" id="PF01207">
    <property type="entry name" value="Dus"/>
    <property type="match status" value="2"/>
</dbReference>
<dbReference type="InterPro" id="IPR013785">
    <property type="entry name" value="Aldolase_TIM"/>
</dbReference>
<dbReference type="PANTHER" id="PTHR45846">
    <property type="entry name" value="TRNA-DIHYDROURIDINE(47) SYNTHASE [NAD(P)(+)]-LIKE"/>
    <property type="match status" value="1"/>
</dbReference>
<dbReference type="InterPro" id="IPR000571">
    <property type="entry name" value="Znf_CCCH"/>
</dbReference>
<evidence type="ECO:0000256" key="14">
    <source>
        <dbReference type="ARBA" id="ARBA00049447"/>
    </source>
</evidence>
<dbReference type="GO" id="GO:0008270">
    <property type="term" value="F:zinc ion binding"/>
    <property type="evidence" value="ECO:0007669"/>
    <property type="project" value="UniProtKB-KW"/>
</dbReference>
<dbReference type="GO" id="GO:0106414">
    <property type="term" value="F:mRNA dihydrouridine synthase activity"/>
    <property type="evidence" value="ECO:0007669"/>
    <property type="project" value="RHEA"/>
</dbReference>
<keyword evidence="11 17" id="KW-0520">NAD</keyword>
<dbReference type="SUPFAM" id="SSF51395">
    <property type="entry name" value="FMN-linked oxidoreductases"/>
    <property type="match status" value="1"/>
</dbReference>